<accession>A0A8D8RID4</accession>
<dbReference type="EMBL" id="HBUF01227323">
    <property type="protein sequence ID" value="CAG6672006.1"/>
    <property type="molecule type" value="Transcribed_RNA"/>
</dbReference>
<dbReference type="EMBL" id="HBUF01227324">
    <property type="protein sequence ID" value="CAG6672009.1"/>
    <property type="molecule type" value="Transcribed_RNA"/>
</dbReference>
<dbReference type="EMBL" id="HBUF01168431">
    <property type="protein sequence ID" value="CAG6651625.1"/>
    <property type="molecule type" value="Transcribed_RNA"/>
</dbReference>
<dbReference type="EMBL" id="HBUF01567391">
    <property type="protein sequence ID" value="CAG6765140.1"/>
    <property type="molecule type" value="Transcribed_RNA"/>
</dbReference>
<dbReference type="AlphaFoldDB" id="A0A8D8RID4"/>
<dbReference type="EMBL" id="HBUF01390275">
    <property type="protein sequence ID" value="CAG6733572.1"/>
    <property type="molecule type" value="Transcribed_RNA"/>
</dbReference>
<protein>
    <submittedName>
        <fullName evidence="1">Uncharacterized protein</fullName>
    </submittedName>
</protein>
<dbReference type="EMBL" id="HBUF01168430">
    <property type="protein sequence ID" value="CAG6651623.1"/>
    <property type="molecule type" value="Transcribed_RNA"/>
</dbReference>
<reference evidence="1" key="1">
    <citation type="submission" date="2021-05" db="EMBL/GenBank/DDBJ databases">
        <authorList>
            <person name="Alioto T."/>
            <person name="Alioto T."/>
            <person name="Gomez Garrido J."/>
        </authorList>
    </citation>
    <scope>NUCLEOTIDE SEQUENCE</scope>
</reference>
<organism evidence="1">
    <name type="scientific">Cacopsylla melanoneura</name>
    <dbReference type="NCBI Taxonomy" id="428564"/>
    <lineage>
        <taxon>Eukaryota</taxon>
        <taxon>Metazoa</taxon>
        <taxon>Ecdysozoa</taxon>
        <taxon>Arthropoda</taxon>
        <taxon>Hexapoda</taxon>
        <taxon>Insecta</taxon>
        <taxon>Pterygota</taxon>
        <taxon>Neoptera</taxon>
        <taxon>Paraneoptera</taxon>
        <taxon>Hemiptera</taxon>
        <taxon>Sternorrhyncha</taxon>
        <taxon>Psylloidea</taxon>
        <taxon>Psyllidae</taxon>
        <taxon>Psyllinae</taxon>
        <taxon>Cacopsylla</taxon>
    </lineage>
</organism>
<evidence type="ECO:0000313" key="1">
    <source>
        <dbReference type="EMBL" id="CAG6651625.1"/>
    </source>
</evidence>
<dbReference type="EMBL" id="HBUF01390276">
    <property type="protein sequence ID" value="CAG6733574.1"/>
    <property type="molecule type" value="Transcribed_RNA"/>
</dbReference>
<proteinExistence type="predicted"/>
<sequence>MGKYQCYHNSVQCYNPTFRNLLKYLHRVDYHRPLLSSQGVSLHHNSKLYHRNHRSNAQSSHGRRKYSCNGFIQDRQNSPNDKQLLSVQFGCGRLCNRVNINASVHCIHHNGILATGAHGL</sequence>
<dbReference type="EMBL" id="HBUF01567392">
    <property type="protein sequence ID" value="CAG6765142.1"/>
    <property type="molecule type" value="Transcribed_RNA"/>
</dbReference>
<name>A0A8D8RID4_9HEMI</name>